<accession>A6WZ70</accession>
<dbReference type="AlphaFoldDB" id="A6WZ70"/>
<proteinExistence type="predicted"/>
<evidence type="ECO:0000313" key="2">
    <source>
        <dbReference type="Proteomes" id="UP000002301"/>
    </source>
</evidence>
<dbReference type="eggNOG" id="ENOG50336HA">
    <property type="taxonomic scope" value="Bacteria"/>
</dbReference>
<sequence>MTKVTAAAIKAALRRSYSEPEWAILFEVGDATGARHTRFADAVVMSLWPSRGLTVTGMEIKVSRSDWNKERSQPEKAETIAAFCDYWTLVTGPGVVQDLSEIPPAWGWIEYDGTRFATRKTPQRTDAKPVTREFLAALLRRASKADQAEIENEIARRMADKEARFEERVELAVKRRTAANENALAIVEQFEAESGITFGEYSAFTSKGTEVGRITKAIMESGIDRSYNGLHAIADMLRKMSDQLEKVMIEQGLERKSSPPEAAIRGRRR</sequence>
<keyword evidence="2" id="KW-1185">Reference proteome</keyword>
<evidence type="ECO:0000313" key="1">
    <source>
        <dbReference type="EMBL" id="ABS14274.1"/>
    </source>
</evidence>
<dbReference type="EMBL" id="CP000758">
    <property type="protein sequence ID" value="ABS14274.1"/>
    <property type="molecule type" value="Genomic_DNA"/>
</dbReference>
<dbReference type="PATRIC" id="fig|439375.7.peg.1641"/>
<dbReference type="KEGG" id="oan:Oant_1558"/>
<dbReference type="RefSeq" id="WP_012091612.1">
    <property type="nucleotide sequence ID" value="NC_009667.1"/>
</dbReference>
<dbReference type="Proteomes" id="UP000002301">
    <property type="component" value="Chromosome 1"/>
</dbReference>
<dbReference type="STRING" id="439375.Oant_1558"/>
<gene>
    <name evidence="1" type="ordered locus">Oant_1558</name>
</gene>
<reference evidence="1 2" key="1">
    <citation type="journal article" date="2011" name="J. Bacteriol.">
        <title>Genome of Ochrobactrum anthropi ATCC 49188 T, a versatile opportunistic pathogen and symbiont of several eukaryotic hosts.</title>
        <authorList>
            <person name="Chain P.S."/>
            <person name="Lang D.M."/>
            <person name="Comerci D.J."/>
            <person name="Malfatti S.A."/>
            <person name="Vergez L.M."/>
            <person name="Shin M."/>
            <person name="Ugalde R.A."/>
            <person name="Garcia E."/>
            <person name="Tolmasky M.E."/>
        </authorList>
    </citation>
    <scope>NUCLEOTIDE SEQUENCE [LARGE SCALE GENOMIC DNA]</scope>
    <source>
        <strain evidence="2">ATCC 49188 / DSM 6882 / CCUG 24695 / JCM 21032 / LMG 3331 / NBRC 15819 / NCTC 12168 / Alc 37</strain>
    </source>
</reference>
<dbReference type="HOGENOM" id="CLU_1089253_0_0_5"/>
<protein>
    <submittedName>
        <fullName evidence="1">Uncharacterized protein</fullName>
    </submittedName>
</protein>
<name>A6WZ70_BRUA4</name>
<organism evidence="1 2">
    <name type="scientific">Brucella anthropi (strain ATCC 49188 / DSM 6882 / CCUG 24695 / JCM 21032 / LMG 3331 / NBRC 15819 / NCTC 12168 / Alc 37)</name>
    <name type="common">Ochrobactrum anthropi</name>
    <dbReference type="NCBI Taxonomy" id="439375"/>
    <lineage>
        <taxon>Bacteria</taxon>
        <taxon>Pseudomonadati</taxon>
        <taxon>Pseudomonadota</taxon>
        <taxon>Alphaproteobacteria</taxon>
        <taxon>Hyphomicrobiales</taxon>
        <taxon>Brucellaceae</taxon>
        <taxon>Brucella/Ochrobactrum group</taxon>
        <taxon>Brucella</taxon>
    </lineage>
</organism>